<proteinExistence type="predicted"/>
<dbReference type="InterPro" id="IPR000845">
    <property type="entry name" value="Nucleoside_phosphorylase_d"/>
</dbReference>
<sequence length="249" mass="27001" precursor="true">MEDPRYHIRVEPDAIGKYVIVVGDRGRVERVAKYLENPTKVGENREYLTYTGYLLGEKVSVMSTGMGAPAMAIGIEELATTNAKVIIRVGTTGAIQKHLKLGDSVIATAAVRMDGTTAQYIMPEFPAVADFRVVKALIEAAKVVGNPYHVGIVLSTDSYYGRKFDPERHSYIGKQLEKAGVLAVEMELGALYVIGALKGLLTGSVLTVREELSEEGYIQAGPKFEQGLENSIKIAIKAIEILIKGGLMV</sequence>
<dbReference type="InterPro" id="IPR035994">
    <property type="entry name" value="Nucleoside_phosphorylase_sf"/>
</dbReference>
<dbReference type="CDD" id="cd17767">
    <property type="entry name" value="UP_EcUdp-like"/>
    <property type="match status" value="1"/>
</dbReference>
<evidence type="ECO:0000259" key="4">
    <source>
        <dbReference type="Pfam" id="PF01048"/>
    </source>
</evidence>
<accession>F7YX94</accession>
<dbReference type="Proteomes" id="UP000006804">
    <property type="component" value="Chromosome"/>
</dbReference>
<evidence type="ECO:0000313" key="6">
    <source>
        <dbReference type="Proteomes" id="UP000006804"/>
    </source>
</evidence>
<dbReference type="EMBL" id="CP002351">
    <property type="protein sequence ID" value="AEH51288.1"/>
    <property type="molecule type" value="Genomic_DNA"/>
</dbReference>
<organism evidence="5 6">
    <name type="scientific">Pseudothermotoga thermarum DSM 5069</name>
    <dbReference type="NCBI Taxonomy" id="688269"/>
    <lineage>
        <taxon>Bacteria</taxon>
        <taxon>Thermotogati</taxon>
        <taxon>Thermotogota</taxon>
        <taxon>Thermotogae</taxon>
        <taxon>Thermotogales</taxon>
        <taxon>Thermotogaceae</taxon>
        <taxon>Pseudothermotoga</taxon>
    </lineage>
</organism>
<dbReference type="GO" id="GO:0009116">
    <property type="term" value="P:nucleoside metabolic process"/>
    <property type="evidence" value="ECO:0007669"/>
    <property type="project" value="InterPro"/>
</dbReference>
<dbReference type="EC" id="2.4.2.3" evidence="1"/>
<dbReference type="PATRIC" id="fig|688269.3.peg.1253"/>
<evidence type="ECO:0000256" key="3">
    <source>
        <dbReference type="ARBA" id="ARBA00048447"/>
    </source>
</evidence>
<dbReference type="KEGG" id="tta:Theth_1216"/>
<dbReference type="GO" id="GO:0005829">
    <property type="term" value="C:cytosol"/>
    <property type="evidence" value="ECO:0007669"/>
    <property type="project" value="TreeGrafter"/>
</dbReference>
<dbReference type="PANTHER" id="PTHR43691:SF11">
    <property type="entry name" value="FI09636P-RELATED"/>
    <property type="match status" value="1"/>
</dbReference>
<dbReference type="STRING" id="688269.Theth_1216"/>
<dbReference type="RefSeq" id="WP_013932507.1">
    <property type="nucleotide sequence ID" value="NC_015707.1"/>
</dbReference>
<evidence type="ECO:0000313" key="5">
    <source>
        <dbReference type="EMBL" id="AEH51288.1"/>
    </source>
</evidence>
<evidence type="ECO:0000256" key="2">
    <source>
        <dbReference type="ARBA" id="ARBA00021980"/>
    </source>
</evidence>
<dbReference type="PANTHER" id="PTHR43691">
    <property type="entry name" value="URIDINE PHOSPHORYLASE"/>
    <property type="match status" value="1"/>
</dbReference>
<dbReference type="eggNOG" id="COG2820">
    <property type="taxonomic scope" value="Bacteria"/>
</dbReference>
<dbReference type="Pfam" id="PF01048">
    <property type="entry name" value="PNP_UDP_1"/>
    <property type="match status" value="1"/>
</dbReference>
<feature type="domain" description="Nucleoside phosphorylase" evidence="4">
    <location>
        <begin position="17"/>
        <end position="214"/>
    </location>
</feature>
<comment type="catalytic activity">
    <reaction evidence="3">
        <text>uridine + phosphate = alpha-D-ribose 1-phosphate + uracil</text>
        <dbReference type="Rhea" id="RHEA:24388"/>
        <dbReference type="ChEBI" id="CHEBI:16704"/>
        <dbReference type="ChEBI" id="CHEBI:17568"/>
        <dbReference type="ChEBI" id="CHEBI:43474"/>
        <dbReference type="ChEBI" id="CHEBI:57720"/>
        <dbReference type="EC" id="2.4.2.3"/>
    </reaction>
</comment>
<dbReference type="SUPFAM" id="SSF53167">
    <property type="entry name" value="Purine and uridine phosphorylases"/>
    <property type="match status" value="1"/>
</dbReference>
<protein>
    <recommendedName>
        <fullName evidence="2">Uridine phosphorylase</fullName>
        <ecNumber evidence="1">2.4.2.3</ecNumber>
    </recommendedName>
</protein>
<reference evidence="5 6" key="1">
    <citation type="submission" date="2010-11" db="EMBL/GenBank/DDBJ databases">
        <title>The complete genome of Thermotoga thermarum DSM 5069.</title>
        <authorList>
            <consortium name="US DOE Joint Genome Institute (JGI-PGF)"/>
            <person name="Lucas S."/>
            <person name="Copeland A."/>
            <person name="Lapidus A."/>
            <person name="Bruce D."/>
            <person name="Goodwin L."/>
            <person name="Pitluck S."/>
            <person name="Kyrpides N."/>
            <person name="Mavromatis K."/>
            <person name="Ivanova N."/>
            <person name="Zeytun A."/>
            <person name="Brettin T."/>
            <person name="Detter J.C."/>
            <person name="Tapia R."/>
            <person name="Han C."/>
            <person name="Land M."/>
            <person name="Hauser L."/>
            <person name="Markowitz V."/>
            <person name="Cheng J.-F."/>
            <person name="Hugenholtz P."/>
            <person name="Woyke T."/>
            <person name="Wu D."/>
            <person name="Spring S."/>
            <person name="Schroeder M."/>
            <person name="Brambilla E."/>
            <person name="Klenk H.-P."/>
            <person name="Eisen J.A."/>
        </authorList>
    </citation>
    <scope>NUCLEOTIDE SEQUENCE [LARGE SCALE GENOMIC DNA]</scope>
    <source>
        <strain evidence="5 6">DSM 5069</strain>
    </source>
</reference>
<dbReference type="HOGENOM" id="CLU_068457_0_0_0"/>
<gene>
    <name evidence="5" type="ORF">Theth_1216</name>
</gene>
<dbReference type="Gene3D" id="3.40.50.1580">
    <property type="entry name" value="Nucleoside phosphorylase domain"/>
    <property type="match status" value="1"/>
</dbReference>
<dbReference type="GO" id="GO:0004850">
    <property type="term" value="F:uridine phosphorylase activity"/>
    <property type="evidence" value="ECO:0007669"/>
    <property type="project" value="UniProtKB-EC"/>
</dbReference>
<name>F7YX94_9THEM</name>
<dbReference type="OrthoDB" id="9772602at2"/>
<dbReference type="AlphaFoldDB" id="F7YX94"/>
<evidence type="ECO:0000256" key="1">
    <source>
        <dbReference type="ARBA" id="ARBA00011888"/>
    </source>
</evidence>
<keyword evidence="6" id="KW-1185">Reference proteome</keyword>